<name>A0A645GTB2_9ZZZZ</name>
<accession>A0A645GTB2</accession>
<organism evidence="1">
    <name type="scientific">bioreactor metagenome</name>
    <dbReference type="NCBI Taxonomy" id="1076179"/>
    <lineage>
        <taxon>unclassified sequences</taxon>
        <taxon>metagenomes</taxon>
        <taxon>ecological metagenomes</taxon>
    </lineage>
</organism>
<reference evidence="1" key="1">
    <citation type="submission" date="2019-08" db="EMBL/GenBank/DDBJ databases">
        <authorList>
            <person name="Kucharzyk K."/>
            <person name="Murdoch R.W."/>
            <person name="Higgins S."/>
            <person name="Loffler F."/>
        </authorList>
    </citation>
    <scope>NUCLEOTIDE SEQUENCE</scope>
</reference>
<proteinExistence type="predicted"/>
<dbReference type="AlphaFoldDB" id="A0A645GTB2"/>
<evidence type="ECO:0000313" key="1">
    <source>
        <dbReference type="EMBL" id="MPN30005.1"/>
    </source>
</evidence>
<protein>
    <submittedName>
        <fullName evidence="1">Uncharacterized protein</fullName>
    </submittedName>
</protein>
<dbReference type="EMBL" id="VSSQ01080959">
    <property type="protein sequence ID" value="MPN30005.1"/>
    <property type="molecule type" value="Genomic_DNA"/>
</dbReference>
<gene>
    <name evidence="1" type="ORF">SDC9_177462</name>
</gene>
<sequence length="42" mass="4994">MRNDEKFKHVAVWEYQGVGNKPERGIEPLEFENVELAVRSYK</sequence>
<comment type="caution">
    <text evidence="1">The sequence shown here is derived from an EMBL/GenBank/DDBJ whole genome shotgun (WGS) entry which is preliminary data.</text>
</comment>